<protein>
    <submittedName>
        <fullName evidence="1">19157_t:CDS:1</fullName>
    </submittedName>
</protein>
<name>A0A9N9I7N6_9GLOM</name>
<dbReference type="EMBL" id="CAJVPY010011063">
    <property type="protein sequence ID" value="CAG8724013.1"/>
    <property type="molecule type" value="Genomic_DNA"/>
</dbReference>
<evidence type="ECO:0000313" key="2">
    <source>
        <dbReference type="Proteomes" id="UP000789405"/>
    </source>
</evidence>
<proteinExistence type="predicted"/>
<comment type="caution">
    <text evidence="1">The sequence shown here is derived from an EMBL/GenBank/DDBJ whole genome shotgun (WGS) entry which is preliminary data.</text>
</comment>
<dbReference type="OrthoDB" id="10463855at2759"/>
<keyword evidence="2" id="KW-1185">Reference proteome</keyword>
<dbReference type="AlphaFoldDB" id="A0A9N9I7N6"/>
<gene>
    <name evidence="1" type="ORF">DERYTH_LOCUS14545</name>
</gene>
<reference evidence="1" key="1">
    <citation type="submission" date="2021-06" db="EMBL/GenBank/DDBJ databases">
        <authorList>
            <person name="Kallberg Y."/>
            <person name="Tangrot J."/>
            <person name="Rosling A."/>
        </authorList>
    </citation>
    <scope>NUCLEOTIDE SEQUENCE</scope>
    <source>
        <strain evidence="1">MA453B</strain>
    </source>
</reference>
<sequence length="101" mass="11481">MSLNMNNSILNGKSIGEIVCNNPNKDFEILNDFSIGDSFESLDQPTMFSLSSVYSLNNIDNKVYDNLYNLQFDNMAIDVAKAYADSILQIIHEQYNEDDKN</sequence>
<dbReference type="Proteomes" id="UP000789405">
    <property type="component" value="Unassembled WGS sequence"/>
</dbReference>
<evidence type="ECO:0000313" key="1">
    <source>
        <dbReference type="EMBL" id="CAG8724013.1"/>
    </source>
</evidence>
<accession>A0A9N9I7N6</accession>
<organism evidence="1 2">
    <name type="scientific">Dentiscutata erythropus</name>
    <dbReference type="NCBI Taxonomy" id="1348616"/>
    <lineage>
        <taxon>Eukaryota</taxon>
        <taxon>Fungi</taxon>
        <taxon>Fungi incertae sedis</taxon>
        <taxon>Mucoromycota</taxon>
        <taxon>Glomeromycotina</taxon>
        <taxon>Glomeromycetes</taxon>
        <taxon>Diversisporales</taxon>
        <taxon>Gigasporaceae</taxon>
        <taxon>Dentiscutata</taxon>
    </lineage>
</organism>